<dbReference type="AlphaFoldDB" id="A0A2A9NGI7"/>
<dbReference type="Gene3D" id="3.40.50.300">
    <property type="entry name" value="P-loop containing nucleotide triphosphate hydrolases"/>
    <property type="match status" value="1"/>
</dbReference>
<name>A0A2A9NGI7_9AGAR</name>
<sequence length="584" mass="65594">MSTPTGATSSSSELEPHLSKFEHLHLDDPNQGHPGQLEIGQNTMPALTSQMAQGYEIVDNDPDRIDAILNTTHPAACDEMIPRPHDVVSHPHPRAVAINQVTMNQVGTASGFFHGSSGTTIGHGSFTEIHRDQYITTTNIFQPEPRQLSPPLHVAPKHLSSLFTGREEYLEKLRNYFNNPNTSLKRRMYLLYGLGGIGKTQICLKFIEEIEDEFPCVFWIDTSSEATITSSFKAIARNNDLFSRKDEPHQILHVISRMKHTWFMIYDNADGPVSLVQKYLPQGNRGNIIITSRSRALMRLTSNHGAEVIQMQPDEAGLLLFKATGLYERGLEEESCKKIVDMLGCIPLAVDMAGAYMQTTGSSPAQYLELFSKECKRLLSDSKYAGISDYGYTAYGAWEISMQRIELKALNEQHTGAQSAVKILNIIAFLHHLDVPLDIFKRAAVNYKANNVDNIRNALRPELLHLDGSGNWDQYSFNSGIQELLSFSLIQRGIVHDTLSMHPLVHVWIKDRLQDIHAKYQEATLMLCTSVVVDNLASDYAYWLSLVPHLKAHEGYRESYGIQGLEGVRIAAHKALKYWTVDSY</sequence>
<dbReference type="EMBL" id="KZ302156">
    <property type="protein sequence ID" value="PFH46832.1"/>
    <property type="molecule type" value="Genomic_DNA"/>
</dbReference>
<reference evidence="2 3" key="1">
    <citation type="submission" date="2014-02" db="EMBL/GenBank/DDBJ databases">
        <title>Transposable element dynamics among asymbiotic and ectomycorrhizal Amanita fungi.</title>
        <authorList>
            <consortium name="DOE Joint Genome Institute"/>
            <person name="Hess J."/>
            <person name="Skrede I."/>
            <person name="Wolfe B."/>
            <person name="LaButti K."/>
            <person name="Ohm R.A."/>
            <person name="Grigoriev I.V."/>
            <person name="Pringle A."/>
        </authorList>
    </citation>
    <scope>NUCLEOTIDE SEQUENCE [LARGE SCALE GENOMIC DNA]</scope>
    <source>
        <strain evidence="2 3">SKay4041</strain>
    </source>
</reference>
<evidence type="ECO:0000259" key="1">
    <source>
        <dbReference type="Pfam" id="PF00931"/>
    </source>
</evidence>
<evidence type="ECO:0000313" key="3">
    <source>
        <dbReference type="Proteomes" id="UP000242287"/>
    </source>
</evidence>
<dbReference type="PANTHER" id="PTHR35205">
    <property type="entry name" value="NB-ARC AND TPR DOMAIN PROTEIN"/>
    <property type="match status" value="1"/>
</dbReference>
<organism evidence="2 3">
    <name type="scientific">Amanita thiersii Skay4041</name>
    <dbReference type="NCBI Taxonomy" id="703135"/>
    <lineage>
        <taxon>Eukaryota</taxon>
        <taxon>Fungi</taxon>
        <taxon>Dikarya</taxon>
        <taxon>Basidiomycota</taxon>
        <taxon>Agaricomycotina</taxon>
        <taxon>Agaricomycetes</taxon>
        <taxon>Agaricomycetidae</taxon>
        <taxon>Agaricales</taxon>
        <taxon>Pluteineae</taxon>
        <taxon>Amanitaceae</taxon>
        <taxon>Amanita</taxon>
    </lineage>
</organism>
<dbReference type="SUPFAM" id="SSF52540">
    <property type="entry name" value="P-loop containing nucleoside triphosphate hydrolases"/>
    <property type="match status" value="1"/>
</dbReference>
<keyword evidence="3" id="KW-1185">Reference proteome</keyword>
<dbReference type="STRING" id="703135.A0A2A9NGI7"/>
<dbReference type="OrthoDB" id="2941463at2759"/>
<dbReference type="InterPro" id="IPR027417">
    <property type="entry name" value="P-loop_NTPase"/>
</dbReference>
<dbReference type="GO" id="GO:0043531">
    <property type="term" value="F:ADP binding"/>
    <property type="evidence" value="ECO:0007669"/>
    <property type="project" value="InterPro"/>
</dbReference>
<dbReference type="Proteomes" id="UP000242287">
    <property type="component" value="Unassembled WGS sequence"/>
</dbReference>
<dbReference type="PANTHER" id="PTHR35205:SF1">
    <property type="entry name" value="ZU5 DOMAIN-CONTAINING PROTEIN"/>
    <property type="match status" value="1"/>
</dbReference>
<dbReference type="InterPro" id="IPR002182">
    <property type="entry name" value="NB-ARC"/>
</dbReference>
<dbReference type="Pfam" id="PF00931">
    <property type="entry name" value="NB-ARC"/>
    <property type="match status" value="1"/>
</dbReference>
<proteinExistence type="predicted"/>
<gene>
    <name evidence="2" type="ORF">AMATHDRAFT_7373</name>
</gene>
<protein>
    <recommendedName>
        <fullName evidence="1">NB-ARC domain-containing protein</fullName>
    </recommendedName>
</protein>
<feature type="domain" description="NB-ARC" evidence="1">
    <location>
        <begin position="185"/>
        <end position="320"/>
    </location>
</feature>
<evidence type="ECO:0000313" key="2">
    <source>
        <dbReference type="EMBL" id="PFH46832.1"/>
    </source>
</evidence>
<accession>A0A2A9NGI7</accession>